<dbReference type="GO" id="GO:0009706">
    <property type="term" value="C:chloroplast inner membrane"/>
    <property type="evidence" value="ECO:0007669"/>
    <property type="project" value="UniProtKB-SubCell"/>
</dbReference>
<comment type="subunit">
    <text evidence="2">Part of the Tic complex.</text>
</comment>
<feature type="transmembrane region" description="Helical" evidence="2">
    <location>
        <begin position="77"/>
        <end position="98"/>
    </location>
</feature>
<keyword evidence="2" id="KW-0472">Membrane</keyword>
<keyword evidence="2" id="KW-1133">Transmembrane helix</keyword>
<gene>
    <name evidence="4" type="primary">ycf1</name>
    <name evidence="2" type="synonym">TIC214</name>
</gene>
<protein>
    <recommendedName>
        <fullName evidence="2">Protein TIC 214</fullName>
    </recommendedName>
    <alternativeName>
        <fullName evidence="2">Translocon at the inner envelope membrane of chloroplasts 214</fullName>
    </alternativeName>
</protein>
<sequence>MILTSFLLGNLVALCMKEVCDDFNIFLLGNLVALCMKIINSVVVVGLYYGFLTTFSIGPSYLFLLRAQVMEEGTEKKVSATTGFITGQLMMLISIYYAPLHLALGRPHTITVLALPHLLFHFFWNNQKHFFDSRSTNRNSMRNLSIQCVFLNNLIFQLFNYFLLPSSMLARLVNIYMFRCNNKMLFVTSSFVGWLIGHVLFMKWVGLVLVWIRQNHSIRSNLLIRSNKYLVSEVRNSMARIFSIFLFITCVYYLGRIPSSMVLKETSVTEERGESREETDVEIEKTSETKWTKEEQEGSTEEDPSPSLFSEEKEDPDKIDETEEIRVNGKEKTKDEFHFHFKETCYQNSPVYETSYLYGNQETSKLEILKKKEKILVNTIVVLLFDYKRWRRPFRYLKNNKFENSIINEMSQYFFFSCQDNEKKRISFTHPPSLKTFFEMLERKMYFFRSVESIDSISDELENAWVYKTEQNKTKLRNEFLSRLEALQKKYLCLDLLTRFRIHETKKEYLLKKNDPVLNGPYRGPTKSILSPLLFSESSIKKRLETPLINKIHGLILSKNFIEFEEILNMYDKKLKTLSVGIKGINKKIPRRSYKLIDEFERQEGEYEAAVLEDPGMRSRKARFSVVFTINEPTYTNYEAEPEEFYLMQYAEESDFRRNIIMGSIRAQRRKIPILKLSQANVHSPLFLYRLEKSILSYFDISGLIKLSFRNWMKKTKEFELSEKKEKNEKYKREATIGIEIAEEPPDGILTPQVTRSCILIIKSILRKYIILPSLIIAKNIGRILLFQFPEWSEDFENWNKETHVKCTYSGVELSEKDLPKNWLSEGIQIKILFPFYLKPWHRSKPEFPQMGRLKKKKKMRFLTVWGRTTKQPFGSPQKEPSFFVPIFKELIKKMRKLKTIFFFFFQMLKELKNWINKSGLVLNRLINNPSKKSRIFLFGLSELDEGGETKNDKDLIKNNQIIHESPIPTRSKNWTKHSLTEKKMQDMTIRASTIRNQLEKIIKDKKKRFRTPEINNRFNKKRHGIKRLELKKIQIICQIVKNRLTRLIFNSQYFIKFFIERIYIAIVLVINIIRIKGQLFFDFESKKKKMDKYTCNNEVNKKETKMDFRNFRQSSFYISNKNSKLFFDLSSLSQAFVGYKLSQSRILNLYNLRLRSARQYHETALFLKDKITDDFGVQGIFDSELTDKKLLTYGINEWKSWLQNHYQYNISHIRWSGLVPKKWKKNKNSPSISQNENKDLSKGDLYENDGLIRYEKEINDYGLNSLSNHKGNFKKNSRYDLLSYKSINSENKKNSSIFFLPSQVNNNQKISYNYNTNKRKLFTLGDNTSLVEKAITDMDKSVFYYRILQLCLRKRVNIEAWIQTNTKNTKISNYQLIEQIDKRGLFDLTTRQTEQTHPRIQSFFDWPGMNEEFPILNKELWFLPELILLYNVYKLKLWSIPIQSLLLNFNEKKSLSEKKNITLKQKWNLGSVLLNQEKDVSDYGDFLDYSVESDIKKRINESNTEEDLDFVLTSHLLVQLRWSFFFNITIMKNIKVYCLLLSLRNPRESALSAIQRGTINLDIMPSHKYVTEWMQRGVFFIEPVRMSINNPGQFLMYQTIRISLFQKTNYQPNPRYREKKDFSKSIAKEQKILGNRDIKNSSLLVLETILSPSRRKELRILISFNSKKTKGIDLNMVFGNGNNVKIYGPFLVESNRLNRLKFFLWPTCQLEDLVSMNRYWFNTNTGSSFSMLRIPMYSQF</sequence>
<dbReference type="PANTHER" id="PTHR33163">
    <property type="entry name" value="PROTEIN TIC 214-RELATED"/>
    <property type="match status" value="1"/>
</dbReference>
<keyword evidence="2" id="KW-0653">Protein transport</keyword>
<feature type="compositionally biased region" description="Acidic residues" evidence="3">
    <location>
        <begin position="312"/>
        <end position="323"/>
    </location>
</feature>
<evidence type="ECO:0000313" key="4">
    <source>
        <dbReference type="EMBL" id="QHH23812.1"/>
    </source>
</evidence>
<evidence type="ECO:0000256" key="2">
    <source>
        <dbReference type="RuleBase" id="RU364085"/>
    </source>
</evidence>
<feature type="transmembrane region" description="Helical" evidence="2">
    <location>
        <begin position="41"/>
        <end position="65"/>
    </location>
</feature>
<comment type="subcellular location">
    <subcellularLocation>
        <location evidence="1">Membrane</location>
        <topology evidence="1">Multi-pass membrane protein</topology>
    </subcellularLocation>
    <subcellularLocation>
        <location evidence="2">Plastid</location>
        <location evidence="2">Chloroplast inner membrane</location>
    </subcellularLocation>
</comment>
<feature type="transmembrane region" description="Helical" evidence="2">
    <location>
        <begin position="238"/>
        <end position="255"/>
    </location>
</feature>
<keyword evidence="2" id="KW-0813">Transport</keyword>
<dbReference type="Pfam" id="PF05758">
    <property type="entry name" value="Ycf1"/>
    <property type="match status" value="1"/>
</dbReference>
<feature type="region of interest" description="Disordered" evidence="3">
    <location>
        <begin position="267"/>
        <end position="327"/>
    </location>
</feature>
<reference evidence="4" key="1">
    <citation type="journal article" date="2019" name="Mol. Phylogenet. Evol.">
        <title>Conservation and innovation: Plastome evolution during rapid radiation of Rhodiola on the Qinghai-Tibetan Plateau.</title>
        <authorList>
            <person name="Zhao D.N."/>
            <person name="Ren Y."/>
            <person name="Zhang J.Q."/>
        </authorList>
    </citation>
    <scope>NUCLEOTIDE SEQUENCE</scope>
</reference>
<organism evidence="4">
    <name type="scientific">Rhodiola yunnanensis</name>
    <dbReference type="NCBI Taxonomy" id="203019"/>
    <lineage>
        <taxon>Eukaryota</taxon>
        <taxon>Viridiplantae</taxon>
        <taxon>Streptophyta</taxon>
        <taxon>Embryophyta</taxon>
        <taxon>Tracheophyta</taxon>
        <taxon>Spermatophyta</taxon>
        <taxon>Magnoliopsida</taxon>
        <taxon>eudicotyledons</taxon>
        <taxon>Gunneridae</taxon>
        <taxon>Pentapetalae</taxon>
        <taxon>Saxifragales</taxon>
        <taxon>Crassulaceae</taxon>
        <taxon>Rhodiola</taxon>
    </lineage>
</organism>
<accession>A0A6B9R7V8</accession>
<name>A0A6B9R7V8_9MAGN</name>
<reference evidence="4" key="2">
    <citation type="submission" date="2019-12" db="EMBL/GenBank/DDBJ databases">
        <authorList>
            <person name="Zhao D.-N."/>
        </authorList>
    </citation>
    <scope>NUCLEOTIDE SEQUENCE</scope>
</reference>
<keyword evidence="2" id="KW-1001">Plastid inner membrane</keyword>
<dbReference type="InterPro" id="IPR008896">
    <property type="entry name" value="TIC214"/>
</dbReference>
<keyword evidence="2 4" id="KW-0934">Plastid</keyword>
<evidence type="ECO:0000256" key="1">
    <source>
        <dbReference type="ARBA" id="ARBA00004141"/>
    </source>
</evidence>
<geneLocation type="chloroplast" evidence="4"/>
<dbReference type="PANTHER" id="PTHR33163:SF40">
    <property type="entry name" value="PROTEIN TIC 214"/>
    <property type="match status" value="1"/>
</dbReference>
<keyword evidence="2 4" id="KW-0150">Chloroplast</keyword>
<comment type="function">
    <text evidence="2">Involved in protein precursor import into chloroplasts. May be part of an intermediate translocation complex acting as a protein-conducting channel at the inner envelope.</text>
</comment>
<feature type="transmembrane region" description="Helical" evidence="2">
    <location>
        <begin position="104"/>
        <end position="124"/>
    </location>
</feature>
<keyword evidence="2" id="KW-0812">Transmembrane</keyword>
<dbReference type="GO" id="GO:0015031">
    <property type="term" value="P:protein transport"/>
    <property type="evidence" value="ECO:0007669"/>
    <property type="project" value="UniProtKB-KW"/>
</dbReference>
<feature type="transmembrane region" description="Helical" evidence="2">
    <location>
        <begin position="144"/>
        <end position="164"/>
    </location>
</feature>
<dbReference type="EMBL" id="MN794332">
    <property type="protein sequence ID" value="QHH23812.1"/>
    <property type="molecule type" value="Genomic_DNA"/>
</dbReference>
<comment type="similarity">
    <text evidence="2">Belongs to the TIC214 family.</text>
</comment>
<feature type="compositionally biased region" description="Basic and acidic residues" evidence="3">
    <location>
        <begin position="267"/>
        <end position="296"/>
    </location>
</feature>
<feature type="transmembrane region" description="Helical" evidence="2">
    <location>
        <begin position="184"/>
        <end position="212"/>
    </location>
</feature>
<proteinExistence type="inferred from homology"/>
<evidence type="ECO:0000256" key="3">
    <source>
        <dbReference type="SAM" id="MobiDB-lite"/>
    </source>
</evidence>